<gene>
    <name evidence="5" type="ORF">MUN79_20370</name>
</gene>
<keyword evidence="3" id="KW-0804">Transcription</keyword>
<protein>
    <submittedName>
        <fullName evidence="5">Helix-turn-helix transcriptional regulator</fullName>
    </submittedName>
</protein>
<keyword evidence="6" id="KW-1185">Reference proteome</keyword>
<organism evidence="5 6">
    <name type="scientific">Hymenobacter cellulosilyticus</name>
    <dbReference type="NCBI Taxonomy" id="2932248"/>
    <lineage>
        <taxon>Bacteria</taxon>
        <taxon>Pseudomonadati</taxon>
        <taxon>Bacteroidota</taxon>
        <taxon>Cytophagia</taxon>
        <taxon>Cytophagales</taxon>
        <taxon>Hymenobacteraceae</taxon>
        <taxon>Hymenobacter</taxon>
    </lineage>
</organism>
<dbReference type="InterPro" id="IPR009057">
    <property type="entry name" value="Homeodomain-like_sf"/>
</dbReference>
<evidence type="ECO:0000256" key="3">
    <source>
        <dbReference type="ARBA" id="ARBA00023163"/>
    </source>
</evidence>
<keyword evidence="1" id="KW-0805">Transcription regulation</keyword>
<dbReference type="RefSeq" id="WP_244674419.1">
    <property type="nucleotide sequence ID" value="NZ_CP095046.1"/>
</dbReference>
<name>A0A8T9PZT4_9BACT</name>
<reference evidence="5" key="1">
    <citation type="submission" date="2022-04" db="EMBL/GenBank/DDBJ databases">
        <title>Hymenobacter sp. isolated from the air.</title>
        <authorList>
            <person name="Won M."/>
            <person name="Lee C.-M."/>
            <person name="Woen H.-Y."/>
            <person name="Kwon S.-W."/>
        </authorList>
    </citation>
    <scope>NUCLEOTIDE SEQUENCE</scope>
    <source>
        <strain evidence="5">5116S-3</strain>
    </source>
</reference>
<dbReference type="PANTHER" id="PTHR43280">
    <property type="entry name" value="ARAC-FAMILY TRANSCRIPTIONAL REGULATOR"/>
    <property type="match status" value="1"/>
</dbReference>
<sequence length="289" mass="32041">MTERIPTYELPAFAGPGQANAEVFFPDYATAKPRIPLQQPYRGDYYKISLCLRGRAELKVNLAPYAVTAGCLVLATPDVIKEWVSVSEDYETLSIFFTKDFITTNNGSTGRLSFLVQPTTYVFQLTAPEADNVALSFRFLQQKYNTPHAHRSNILKNILNGLLYEVGAIHDRSLAGGPPAAKSRGQALVVAFKELVQMHSSRERSVRFYADTLCVTPKHLSELVKEATGKTAGEWIAAAVVLEAKALLEDQARTVYQVAECLHFTDQFAFSRFFKKTSGLSPSAYRQAG</sequence>
<dbReference type="GO" id="GO:0043565">
    <property type="term" value="F:sequence-specific DNA binding"/>
    <property type="evidence" value="ECO:0007669"/>
    <property type="project" value="InterPro"/>
</dbReference>
<dbReference type="InterPro" id="IPR037923">
    <property type="entry name" value="HTH-like"/>
</dbReference>
<dbReference type="PROSITE" id="PS01124">
    <property type="entry name" value="HTH_ARAC_FAMILY_2"/>
    <property type="match status" value="1"/>
</dbReference>
<feature type="domain" description="HTH araC/xylS-type" evidence="4">
    <location>
        <begin position="190"/>
        <end position="288"/>
    </location>
</feature>
<dbReference type="SUPFAM" id="SSF46689">
    <property type="entry name" value="Homeodomain-like"/>
    <property type="match status" value="1"/>
</dbReference>
<evidence type="ECO:0000256" key="1">
    <source>
        <dbReference type="ARBA" id="ARBA00023015"/>
    </source>
</evidence>
<dbReference type="Pfam" id="PF12833">
    <property type="entry name" value="HTH_18"/>
    <property type="match status" value="1"/>
</dbReference>
<evidence type="ECO:0000313" key="5">
    <source>
        <dbReference type="EMBL" id="UOQ71006.1"/>
    </source>
</evidence>
<dbReference type="Proteomes" id="UP000831796">
    <property type="component" value="Chromosome"/>
</dbReference>
<dbReference type="Gene3D" id="1.10.10.60">
    <property type="entry name" value="Homeodomain-like"/>
    <property type="match status" value="1"/>
</dbReference>
<dbReference type="SMART" id="SM00342">
    <property type="entry name" value="HTH_ARAC"/>
    <property type="match status" value="1"/>
</dbReference>
<evidence type="ECO:0000256" key="2">
    <source>
        <dbReference type="ARBA" id="ARBA00023125"/>
    </source>
</evidence>
<dbReference type="AlphaFoldDB" id="A0A8T9PZT4"/>
<dbReference type="KEGG" id="hcu:MUN79_20370"/>
<dbReference type="GO" id="GO:0003700">
    <property type="term" value="F:DNA-binding transcription factor activity"/>
    <property type="evidence" value="ECO:0007669"/>
    <property type="project" value="InterPro"/>
</dbReference>
<dbReference type="EMBL" id="CP095046">
    <property type="protein sequence ID" value="UOQ71006.1"/>
    <property type="molecule type" value="Genomic_DNA"/>
</dbReference>
<proteinExistence type="predicted"/>
<keyword evidence="2" id="KW-0238">DNA-binding</keyword>
<evidence type="ECO:0000313" key="6">
    <source>
        <dbReference type="Proteomes" id="UP000831796"/>
    </source>
</evidence>
<dbReference type="InterPro" id="IPR018060">
    <property type="entry name" value="HTH_AraC"/>
</dbReference>
<dbReference type="PANTHER" id="PTHR43280:SF32">
    <property type="entry name" value="TRANSCRIPTIONAL REGULATORY PROTEIN"/>
    <property type="match status" value="1"/>
</dbReference>
<dbReference type="SUPFAM" id="SSF51215">
    <property type="entry name" value="Regulatory protein AraC"/>
    <property type="match status" value="1"/>
</dbReference>
<accession>A0A8T9PZT4</accession>
<evidence type="ECO:0000259" key="4">
    <source>
        <dbReference type="PROSITE" id="PS01124"/>
    </source>
</evidence>